<sequence>MLTRFFPQVALTWSSSTTNSWPTRNMNMLRMWTVVVVGGGGGVGVGVVEQNWVTADPLIQTLQFRGGASCQQACSSIETHLCLLHDDSRDTPSAGAIILPQSRFSHQSTPSSFGTRYLGCPSPACSYRFPACRLQYSITSLVPSTQNLLELLRRSAAMPAMNLKMTQPVCLLSSQRSQLCHRP</sequence>
<accession>A0A9P5ZS70</accession>
<proteinExistence type="predicted"/>
<dbReference type="Proteomes" id="UP000807025">
    <property type="component" value="Unassembled WGS sequence"/>
</dbReference>
<gene>
    <name evidence="1" type="ORF">BDN71DRAFT_1200634</name>
</gene>
<reference evidence="1" key="1">
    <citation type="submission" date="2020-11" db="EMBL/GenBank/DDBJ databases">
        <authorList>
            <consortium name="DOE Joint Genome Institute"/>
            <person name="Ahrendt S."/>
            <person name="Riley R."/>
            <person name="Andreopoulos W."/>
            <person name="Labutti K."/>
            <person name="Pangilinan J."/>
            <person name="Ruiz-Duenas F.J."/>
            <person name="Barrasa J.M."/>
            <person name="Sanchez-Garcia M."/>
            <person name="Camarero S."/>
            <person name="Miyauchi S."/>
            <person name="Serrano A."/>
            <person name="Linde D."/>
            <person name="Babiker R."/>
            <person name="Drula E."/>
            <person name="Ayuso-Fernandez I."/>
            <person name="Pacheco R."/>
            <person name="Padilla G."/>
            <person name="Ferreira P."/>
            <person name="Barriuso J."/>
            <person name="Kellner H."/>
            <person name="Castanera R."/>
            <person name="Alfaro M."/>
            <person name="Ramirez L."/>
            <person name="Pisabarro A.G."/>
            <person name="Kuo A."/>
            <person name="Tritt A."/>
            <person name="Lipzen A."/>
            <person name="He G."/>
            <person name="Yan M."/>
            <person name="Ng V."/>
            <person name="Cullen D."/>
            <person name="Martin F."/>
            <person name="Rosso M.-N."/>
            <person name="Henrissat B."/>
            <person name="Hibbett D."/>
            <person name="Martinez A.T."/>
            <person name="Grigoriev I.V."/>
        </authorList>
    </citation>
    <scope>NUCLEOTIDE SEQUENCE</scope>
    <source>
        <strain evidence="1">ATCC 90797</strain>
    </source>
</reference>
<evidence type="ECO:0000313" key="2">
    <source>
        <dbReference type="Proteomes" id="UP000807025"/>
    </source>
</evidence>
<organism evidence="1 2">
    <name type="scientific">Pleurotus eryngii</name>
    <name type="common">Boletus of the steppes</name>
    <dbReference type="NCBI Taxonomy" id="5323"/>
    <lineage>
        <taxon>Eukaryota</taxon>
        <taxon>Fungi</taxon>
        <taxon>Dikarya</taxon>
        <taxon>Basidiomycota</taxon>
        <taxon>Agaricomycotina</taxon>
        <taxon>Agaricomycetes</taxon>
        <taxon>Agaricomycetidae</taxon>
        <taxon>Agaricales</taxon>
        <taxon>Pleurotineae</taxon>
        <taxon>Pleurotaceae</taxon>
        <taxon>Pleurotus</taxon>
    </lineage>
</organism>
<keyword evidence="2" id="KW-1185">Reference proteome</keyword>
<dbReference type="AlphaFoldDB" id="A0A9P5ZS70"/>
<dbReference type="EMBL" id="MU154600">
    <property type="protein sequence ID" value="KAF9492542.1"/>
    <property type="molecule type" value="Genomic_DNA"/>
</dbReference>
<protein>
    <submittedName>
        <fullName evidence="1">Uncharacterized protein</fullName>
    </submittedName>
</protein>
<comment type="caution">
    <text evidence="1">The sequence shown here is derived from an EMBL/GenBank/DDBJ whole genome shotgun (WGS) entry which is preliminary data.</text>
</comment>
<name>A0A9P5ZS70_PLEER</name>
<evidence type="ECO:0000313" key="1">
    <source>
        <dbReference type="EMBL" id="KAF9492542.1"/>
    </source>
</evidence>